<evidence type="ECO:0000313" key="2">
    <source>
        <dbReference type="EMBL" id="KAK9892978.1"/>
    </source>
</evidence>
<evidence type="ECO:0000256" key="1">
    <source>
        <dbReference type="SAM" id="SignalP"/>
    </source>
</evidence>
<dbReference type="Proteomes" id="UP001431783">
    <property type="component" value="Unassembled WGS sequence"/>
</dbReference>
<name>A0AAW1VGL7_9CUCU</name>
<dbReference type="EMBL" id="JARQZJ010000142">
    <property type="protein sequence ID" value="KAK9892978.1"/>
    <property type="molecule type" value="Genomic_DNA"/>
</dbReference>
<keyword evidence="1" id="KW-0732">Signal</keyword>
<evidence type="ECO:0000313" key="3">
    <source>
        <dbReference type="Proteomes" id="UP001431783"/>
    </source>
</evidence>
<keyword evidence="3" id="KW-1185">Reference proteome</keyword>
<dbReference type="AlphaFoldDB" id="A0AAW1VGL7"/>
<sequence>MMFNRLMFLMIVIYTHNLVTSNTRDDELAADNCFRTECRHTFVKRLAVIPLCGTDEKPYQSWRSISCAYRCKKRYNIRFQVLHRGYCVGKPTAPEYWGIT</sequence>
<accession>A0AAW1VGL7</accession>
<feature type="chain" id="PRO_5043833741" description="Secreted protein" evidence="1">
    <location>
        <begin position="22"/>
        <end position="100"/>
    </location>
</feature>
<reference evidence="2 3" key="1">
    <citation type="submission" date="2023-03" db="EMBL/GenBank/DDBJ databases">
        <title>Genome insight into feeding habits of ladybird beetles.</title>
        <authorList>
            <person name="Li H.-S."/>
            <person name="Huang Y.-H."/>
            <person name="Pang H."/>
        </authorList>
    </citation>
    <scope>NUCLEOTIDE SEQUENCE [LARGE SCALE GENOMIC DNA]</scope>
    <source>
        <strain evidence="2">SYSU_2023b</strain>
        <tissue evidence="2">Whole body</tissue>
    </source>
</reference>
<comment type="caution">
    <text evidence="2">The sequence shown here is derived from an EMBL/GenBank/DDBJ whole genome shotgun (WGS) entry which is preliminary data.</text>
</comment>
<proteinExistence type="predicted"/>
<evidence type="ECO:0008006" key="4">
    <source>
        <dbReference type="Google" id="ProtNLM"/>
    </source>
</evidence>
<protein>
    <recommendedName>
        <fullName evidence="4">Secreted protein</fullName>
    </recommendedName>
</protein>
<gene>
    <name evidence="2" type="ORF">WA026_023035</name>
</gene>
<feature type="signal peptide" evidence="1">
    <location>
        <begin position="1"/>
        <end position="21"/>
    </location>
</feature>
<organism evidence="2 3">
    <name type="scientific">Henosepilachna vigintioctopunctata</name>
    <dbReference type="NCBI Taxonomy" id="420089"/>
    <lineage>
        <taxon>Eukaryota</taxon>
        <taxon>Metazoa</taxon>
        <taxon>Ecdysozoa</taxon>
        <taxon>Arthropoda</taxon>
        <taxon>Hexapoda</taxon>
        <taxon>Insecta</taxon>
        <taxon>Pterygota</taxon>
        <taxon>Neoptera</taxon>
        <taxon>Endopterygota</taxon>
        <taxon>Coleoptera</taxon>
        <taxon>Polyphaga</taxon>
        <taxon>Cucujiformia</taxon>
        <taxon>Coccinelloidea</taxon>
        <taxon>Coccinellidae</taxon>
        <taxon>Epilachninae</taxon>
        <taxon>Epilachnini</taxon>
        <taxon>Henosepilachna</taxon>
    </lineage>
</organism>